<evidence type="ECO:0000256" key="3">
    <source>
        <dbReference type="ARBA" id="ARBA00022692"/>
    </source>
</evidence>
<keyword evidence="9" id="KW-1185">Reference proteome</keyword>
<feature type="transmembrane region" description="Helical" evidence="7">
    <location>
        <begin position="272"/>
        <end position="300"/>
    </location>
</feature>
<feature type="transmembrane region" description="Helical" evidence="7">
    <location>
        <begin position="130"/>
        <end position="156"/>
    </location>
</feature>
<evidence type="ECO:0000313" key="8">
    <source>
        <dbReference type="EMBL" id="RKP39743.1"/>
    </source>
</evidence>
<evidence type="ECO:0000256" key="4">
    <source>
        <dbReference type="ARBA" id="ARBA00022989"/>
    </source>
</evidence>
<sequence length="544" mass="58734">MVSFWNNISQQLFGTQNSDLSARETTPFLTTPGANLLGSPKRARSTTSSGNAPPPLYDAIVTLPTSPSSSSLGSESLYGGPSTSPFSWSEYRQEAKILAKLSYPVVLAYLLQYSINMASVFSLGHLGPDALAASALATMFATVTGWAVGIGLITALDTLCSQSYTGSCDVHAVGTYLQRGIVAVTAFHFPIMLLWWNSEWLLLALHQDPNIAHLAGTYLRYLMLGCLPNLLFECIKRYLQAQGIMHASTLVLCIVAPLNVLTNYALVWYEPIALGFIGAPLATSLSYWLMFILLVLYTAYVDGYQAWGGWSRQGFRKLGQFMQLGLPGVLMICAEWWAFEFVALIVSYLGNTPLAAQSVIMTTSALSYQIPQGISVASTARIGNLLGAARPRAARLAGAVAIGFAIVMGSCNSFFFVAVSSIWGHVFTDSPVVIELVAMLMKIAAVYQICDGVSAVVGGILRGQGRQKLGALLSLPGYYMIAIPIGLHLAFVQDWGIVGIWTGLCSGVISVCFAQLHFYFRTDWDHEVAKCLKRVGSEGAEYLA</sequence>
<evidence type="ECO:0000256" key="5">
    <source>
        <dbReference type="ARBA" id="ARBA00023136"/>
    </source>
</evidence>
<evidence type="ECO:0000256" key="1">
    <source>
        <dbReference type="ARBA" id="ARBA00004141"/>
    </source>
</evidence>
<feature type="transmembrane region" description="Helical" evidence="7">
    <location>
        <begin position="321"/>
        <end position="350"/>
    </location>
</feature>
<comment type="similarity">
    <text evidence="2">Belongs to the multi antimicrobial extrusion (MATE) (TC 2.A.66.1) family.</text>
</comment>
<feature type="transmembrane region" description="Helical" evidence="7">
    <location>
        <begin position="101"/>
        <end position="124"/>
    </location>
</feature>
<dbReference type="PANTHER" id="PTHR11206">
    <property type="entry name" value="MULTIDRUG RESISTANCE PROTEIN"/>
    <property type="match status" value="1"/>
</dbReference>
<feature type="transmembrane region" description="Helical" evidence="7">
    <location>
        <begin position="244"/>
        <end position="266"/>
    </location>
</feature>
<dbReference type="CDD" id="cd13132">
    <property type="entry name" value="MATE_eukaryotic"/>
    <property type="match status" value="1"/>
</dbReference>
<feature type="transmembrane region" description="Helical" evidence="7">
    <location>
        <begin position="497"/>
        <end position="520"/>
    </location>
</feature>
<dbReference type="Proteomes" id="UP000268162">
    <property type="component" value="Unassembled WGS sequence"/>
</dbReference>
<dbReference type="GO" id="GO:0016020">
    <property type="term" value="C:membrane"/>
    <property type="evidence" value="ECO:0007669"/>
    <property type="project" value="UniProtKB-SubCell"/>
</dbReference>
<evidence type="ECO:0000256" key="6">
    <source>
        <dbReference type="SAM" id="MobiDB-lite"/>
    </source>
</evidence>
<dbReference type="Pfam" id="PF01554">
    <property type="entry name" value="MatE"/>
    <property type="match status" value="2"/>
</dbReference>
<dbReference type="InterPro" id="IPR002528">
    <property type="entry name" value="MATE_fam"/>
</dbReference>
<evidence type="ECO:0000256" key="7">
    <source>
        <dbReference type="SAM" id="Phobius"/>
    </source>
</evidence>
<dbReference type="NCBIfam" id="TIGR00797">
    <property type="entry name" value="matE"/>
    <property type="match status" value="1"/>
</dbReference>
<keyword evidence="4 7" id="KW-1133">Transmembrane helix</keyword>
<dbReference type="EMBL" id="ML002247">
    <property type="protein sequence ID" value="RKP39743.1"/>
    <property type="molecule type" value="Genomic_DNA"/>
</dbReference>
<feature type="transmembrane region" description="Helical" evidence="7">
    <location>
        <begin position="176"/>
        <end position="196"/>
    </location>
</feature>
<comment type="subcellular location">
    <subcellularLocation>
        <location evidence="1">Membrane</location>
        <topology evidence="1">Multi-pass membrane protein</topology>
    </subcellularLocation>
</comment>
<gene>
    <name evidence="8" type="ORF">BJ085DRAFT_42104</name>
</gene>
<dbReference type="AlphaFoldDB" id="A0A4Q0A100"/>
<dbReference type="GO" id="GO:1990961">
    <property type="term" value="P:xenobiotic detoxification by transmembrane export across the plasma membrane"/>
    <property type="evidence" value="ECO:0007669"/>
    <property type="project" value="InterPro"/>
</dbReference>
<dbReference type="GO" id="GO:0015297">
    <property type="term" value="F:antiporter activity"/>
    <property type="evidence" value="ECO:0007669"/>
    <property type="project" value="InterPro"/>
</dbReference>
<evidence type="ECO:0000256" key="2">
    <source>
        <dbReference type="ARBA" id="ARBA00010199"/>
    </source>
</evidence>
<feature type="transmembrane region" description="Helical" evidence="7">
    <location>
        <begin position="396"/>
        <end position="424"/>
    </location>
</feature>
<name>A0A4Q0A100_9FUNG</name>
<dbReference type="STRING" id="215637.A0A4Q0A100"/>
<evidence type="ECO:0000313" key="9">
    <source>
        <dbReference type="Proteomes" id="UP000268162"/>
    </source>
</evidence>
<feature type="transmembrane region" description="Helical" evidence="7">
    <location>
        <begin position="469"/>
        <end position="491"/>
    </location>
</feature>
<reference evidence="9" key="1">
    <citation type="journal article" date="2018" name="Nat. Microbiol.">
        <title>Leveraging single-cell genomics to expand the fungal tree of life.</title>
        <authorList>
            <person name="Ahrendt S.R."/>
            <person name="Quandt C.A."/>
            <person name="Ciobanu D."/>
            <person name="Clum A."/>
            <person name="Salamov A."/>
            <person name="Andreopoulos B."/>
            <person name="Cheng J.F."/>
            <person name="Woyke T."/>
            <person name="Pelin A."/>
            <person name="Henrissat B."/>
            <person name="Reynolds N.K."/>
            <person name="Benny G.L."/>
            <person name="Smith M.E."/>
            <person name="James T.Y."/>
            <person name="Grigoriev I.V."/>
        </authorList>
    </citation>
    <scope>NUCLEOTIDE SEQUENCE [LARGE SCALE GENOMIC DNA]</scope>
    <source>
        <strain evidence="9">RSA 468</strain>
    </source>
</reference>
<dbReference type="InterPro" id="IPR045069">
    <property type="entry name" value="MATE_euk"/>
</dbReference>
<accession>A0A4Q0A100</accession>
<feature type="region of interest" description="Disordered" evidence="6">
    <location>
        <begin position="29"/>
        <end position="54"/>
    </location>
</feature>
<organism evidence="8 9">
    <name type="scientific">Dimargaris cristalligena</name>
    <dbReference type="NCBI Taxonomy" id="215637"/>
    <lineage>
        <taxon>Eukaryota</taxon>
        <taxon>Fungi</taxon>
        <taxon>Fungi incertae sedis</taxon>
        <taxon>Zoopagomycota</taxon>
        <taxon>Kickxellomycotina</taxon>
        <taxon>Dimargaritomycetes</taxon>
        <taxon>Dimargaritales</taxon>
        <taxon>Dimargaritaceae</taxon>
        <taxon>Dimargaris</taxon>
    </lineage>
</organism>
<keyword evidence="5 7" id="KW-0472">Membrane</keyword>
<protein>
    <submittedName>
        <fullName evidence="8">Mate-domain-containing protein</fullName>
    </submittedName>
</protein>
<dbReference type="GO" id="GO:0042910">
    <property type="term" value="F:xenobiotic transmembrane transporter activity"/>
    <property type="evidence" value="ECO:0007669"/>
    <property type="project" value="InterPro"/>
</dbReference>
<feature type="transmembrane region" description="Helical" evidence="7">
    <location>
        <begin position="436"/>
        <end position="457"/>
    </location>
</feature>
<keyword evidence="3 7" id="KW-0812">Transmembrane</keyword>
<proteinExistence type="inferred from homology"/>
<feature type="transmembrane region" description="Helical" evidence="7">
    <location>
        <begin position="211"/>
        <end position="232"/>
    </location>
</feature>